<dbReference type="Proteomes" id="UP001596432">
    <property type="component" value="Unassembled WGS sequence"/>
</dbReference>
<protein>
    <submittedName>
        <fullName evidence="2">DUF4386 domain-containing protein</fullName>
    </submittedName>
</protein>
<dbReference type="Pfam" id="PF14329">
    <property type="entry name" value="DUF4386"/>
    <property type="match status" value="1"/>
</dbReference>
<keyword evidence="1" id="KW-1133">Transmembrane helix</keyword>
<comment type="caution">
    <text evidence="2">The sequence shown here is derived from an EMBL/GenBank/DDBJ whole genome shotgun (WGS) entry which is preliminary data.</text>
</comment>
<keyword evidence="3" id="KW-1185">Reference proteome</keyword>
<evidence type="ECO:0000313" key="2">
    <source>
        <dbReference type="EMBL" id="MFC7138471.1"/>
    </source>
</evidence>
<name>A0ABD5XWV2_9EURY</name>
<accession>A0ABD5XWV2</accession>
<gene>
    <name evidence="2" type="ORF">ACFQMA_01300</name>
</gene>
<keyword evidence="1" id="KW-0812">Transmembrane</keyword>
<dbReference type="AlphaFoldDB" id="A0ABD5XWV2"/>
<proteinExistence type="predicted"/>
<evidence type="ECO:0000313" key="3">
    <source>
        <dbReference type="Proteomes" id="UP001596432"/>
    </source>
</evidence>
<organism evidence="2 3">
    <name type="scientific">Halosimplex aquaticum</name>
    <dbReference type="NCBI Taxonomy" id="3026162"/>
    <lineage>
        <taxon>Archaea</taxon>
        <taxon>Methanobacteriati</taxon>
        <taxon>Methanobacteriota</taxon>
        <taxon>Stenosarchaea group</taxon>
        <taxon>Halobacteria</taxon>
        <taxon>Halobacteriales</taxon>
        <taxon>Haloarculaceae</taxon>
        <taxon>Halosimplex</taxon>
    </lineage>
</organism>
<dbReference type="InterPro" id="IPR025495">
    <property type="entry name" value="DUF4386"/>
</dbReference>
<feature type="transmembrane region" description="Helical" evidence="1">
    <location>
        <begin position="184"/>
        <end position="206"/>
    </location>
</feature>
<evidence type="ECO:0000256" key="1">
    <source>
        <dbReference type="SAM" id="Phobius"/>
    </source>
</evidence>
<feature type="transmembrane region" description="Helical" evidence="1">
    <location>
        <begin position="100"/>
        <end position="117"/>
    </location>
</feature>
<feature type="transmembrane region" description="Helical" evidence="1">
    <location>
        <begin position="70"/>
        <end position="93"/>
    </location>
</feature>
<sequence>MEASDAKDSVRSTDLGISPNRLARIAGFLHLSLIPVGVFGILYVPSTLFVPGDIATTASNIAANESLFRLSIVSALLAQVINIFVVILLYKLLKPVSKNLASLMVIFLLLGVPIAMLNELTHYATLLLVSGSEYSASFTTEQSQGLASLFLDLHQHGIFIAQIFWGLWLLPMGLLVYKSGFIPRVLGVLLVIGGLGYMIDSFIFFLAPSFGITFTDFTFIGELLFPLWLLIKGVNAERWEESAFESPQVVGG</sequence>
<feature type="transmembrane region" description="Helical" evidence="1">
    <location>
        <begin position="158"/>
        <end position="177"/>
    </location>
</feature>
<reference evidence="2 3" key="1">
    <citation type="journal article" date="2019" name="Int. J. Syst. Evol. Microbiol.">
        <title>The Global Catalogue of Microorganisms (GCM) 10K type strain sequencing project: providing services to taxonomists for standard genome sequencing and annotation.</title>
        <authorList>
            <consortium name="The Broad Institute Genomics Platform"/>
            <consortium name="The Broad Institute Genome Sequencing Center for Infectious Disease"/>
            <person name="Wu L."/>
            <person name="Ma J."/>
        </authorList>
    </citation>
    <scope>NUCLEOTIDE SEQUENCE [LARGE SCALE GENOMIC DNA]</scope>
    <source>
        <strain evidence="2 3">XZYJT29</strain>
    </source>
</reference>
<keyword evidence="1" id="KW-0472">Membrane</keyword>
<dbReference type="EMBL" id="JBHTAS010000001">
    <property type="protein sequence ID" value="MFC7138471.1"/>
    <property type="molecule type" value="Genomic_DNA"/>
</dbReference>
<dbReference type="GeneID" id="78818709"/>
<feature type="transmembrane region" description="Helical" evidence="1">
    <location>
        <begin position="28"/>
        <end position="50"/>
    </location>
</feature>
<feature type="transmembrane region" description="Helical" evidence="1">
    <location>
        <begin position="212"/>
        <end position="231"/>
    </location>
</feature>
<dbReference type="RefSeq" id="WP_274324096.1">
    <property type="nucleotide sequence ID" value="NZ_CP118158.1"/>
</dbReference>